<keyword evidence="2" id="KW-1185">Reference proteome</keyword>
<dbReference type="OrthoDB" id="432528at2759"/>
<dbReference type="EMBL" id="JAAAUQ010000150">
    <property type="protein sequence ID" value="KAF9153843.1"/>
    <property type="molecule type" value="Genomic_DNA"/>
</dbReference>
<accession>A0A9P5S3R4</accession>
<proteinExistence type="predicted"/>
<protein>
    <submittedName>
        <fullName evidence="1">Uncharacterized protein</fullName>
    </submittedName>
</protein>
<comment type="caution">
    <text evidence="1">The sequence shown here is derived from an EMBL/GenBank/DDBJ whole genome shotgun (WGS) entry which is preliminary data.</text>
</comment>
<gene>
    <name evidence="1" type="ORF">BG015_002511</name>
</gene>
<evidence type="ECO:0000313" key="1">
    <source>
        <dbReference type="EMBL" id="KAF9153843.1"/>
    </source>
</evidence>
<dbReference type="AlphaFoldDB" id="A0A9P5S3R4"/>
<name>A0A9P5S3R4_9FUNG</name>
<evidence type="ECO:0000313" key="2">
    <source>
        <dbReference type="Proteomes" id="UP000748756"/>
    </source>
</evidence>
<organism evidence="1 2">
    <name type="scientific">Linnemannia schmuckeri</name>
    <dbReference type="NCBI Taxonomy" id="64567"/>
    <lineage>
        <taxon>Eukaryota</taxon>
        <taxon>Fungi</taxon>
        <taxon>Fungi incertae sedis</taxon>
        <taxon>Mucoromycota</taxon>
        <taxon>Mortierellomycotina</taxon>
        <taxon>Mortierellomycetes</taxon>
        <taxon>Mortierellales</taxon>
        <taxon>Mortierellaceae</taxon>
        <taxon>Linnemannia</taxon>
    </lineage>
</organism>
<sequence>MEPIVHAELIVSTTNYTGNRDSLTRNPQRQNLYTDDAGLGGKEPFAYSDDDFDKDNSHCNSAFLGARNFQEYAQTAIKKPHDVQYQPRSPAAIGQEFVIFSQQRLNDPQGDGTNVSIVRGGSGSGIVD</sequence>
<dbReference type="Proteomes" id="UP000748756">
    <property type="component" value="Unassembled WGS sequence"/>
</dbReference>
<reference evidence="1" key="1">
    <citation type="journal article" date="2020" name="Fungal Divers.">
        <title>Resolving the Mortierellaceae phylogeny through synthesis of multi-gene phylogenetics and phylogenomics.</title>
        <authorList>
            <person name="Vandepol N."/>
            <person name="Liber J."/>
            <person name="Desiro A."/>
            <person name="Na H."/>
            <person name="Kennedy M."/>
            <person name="Barry K."/>
            <person name="Grigoriev I.V."/>
            <person name="Miller A.N."/>
            <person name="O'Donnell K."/>
            <person name="Stajich J.E."/>
            <person name="Bonito G."/>
        </authorList>
    </citation>
    <scope>NUCLEOTIDE SEQUENCE</scope>
    <source>
        <strain evidence="1">NRRL 6426</strain>
    </source>
</reference>